<name>A0A9Q0AMB5_9PEZI</name>
<comment type="caution">
    <text evidence="8">The sequence shown here is derived from an EMBL/GenBank/DDBJ whole genome shotgun (WGS) entry which is preliminary data.</text>
</comment>
<comment type="subcellular location">
    <subcellularLocation>
        <location evidence="1">Membrane</location>
        <topology evidence="1">Multi-pass membrane protein</topology>
    </subcellularLocation>
</comment>
<dbReference type="InterPro" id="IPR052337">
    <property type="entry name" value="SAT4-like"/>
</dbReference>
<dbReference type="Proteomes" id="UP000829685">
    <property type="component" value="Unassembled WGS sequence"/>
</dbReference>
<dbReference type="PANTHER" id="PTHR33048">
    <property type="entry name" value="PTH11-LIKE INTEGRAL MEMBRANE PROTEIN (AFU_ORTHOLOGUE AFUA_5G11245)"/>
    <property type="match status" value="1"/>
</dbReference>
<dbReference type="PANTHER" id="PTHR33048:SF8">
    <property type="entry name" value="INTEGRAL MEMBRANE PROTEIN-RELATED"/>
    <property type="match status" value="1"/>
</dbReference>
<feature type="transmembrane region" description="Helical" evidence="6">
    <location>
        <begin position="100"/>
        <end position="125"/>
    </location>
</feature>
<evidence type="ECO:0000313" key="8">
    <source>
        <dbReference type="EMBL" id="KAI1860569.1"/>
    </source>
</evidence>
<evidence type="ECO:0000256" key="6">
    <source>
        <dbReference type="SAM" id="Phobius"/>
    </source>
</evidence>
<sequence>MTTQYGAGKHSIYITNARLIQILNIANEITYCFSMAFIKFSILSFYGTIFPSSHFHFWLWTVAAFVTSWAVSFSVVAVIQCMPIPYGWDPTITSGYCLDYGLATLIAGIFNIITDFTILCMPVPLVWKLHGNRHKKILLCLTFGMGGSACVVSLIRLAFTLKVGTTADGSWDIVPAGLLSVAELMSAILAACIPTYRPLFRKLVEGSTVGKKIAWSGYGSAAIRNDKISRDAPHTVNVSAGRFPNSTRPGINVTNQIELSVHRSKGGSWVRVPDED</sequence>
<feature type="transmembrane region" description="Helical" evidence="6">
    <location>
        <begin position="57"/>
        <end position="80"/>
    </location>
</feature>
<keyword evidence="3 6" id="KW-1133">Transmembrane helix</keyword>
<accession>A0A9Q0AMB5</accession>
<gene>
    <name evidence="8" type="ORF">JX265_009968</name>
</gene>
<keyword evidence="4 6" id="KW-0472">Membrane</keyword>
<protein>
    <recommendedName>
        <fullName evidence="7">Rhodopsin domain-containing protein</fullName>
    </recommendedName>
</protein>
<dbReference type="GO" id="GO:0016020">
    <property type="term" value="C:membrane"/>
    <property type="evidence" value="ECO:0007669"/>
    <property type="project" value="UniProtKB-SubCell"/>
</dbReference>
<evidence type="ECO:0000313" key="9">
    <source>
        <dbReference type="Proteomes" id="UP000829685"/>
    </source>
</evidence>
<organism evidence="8 9">
    <name type="scientific">Neoarthrinium moseri</name>
    <dbReference type="NCBI Taxonomy" id="1658444"/>
    <lineage>
        <taxon>Eukaryota</taxon>
        <taxon>Fungi</taxon>
        <taxon>Dikarya</taxon>
        <taxon>Ascomycota</taxon>
        <taxon>Pezizomycotina</taxon>
        <taxon>Sordariomycetes</taxon>
        <taxon>Xylariomycetidae</taxon>
        <taxon>Amphisphaeriales</taxon>
        <taxon>Apiosporaceae</taxon>
        <taxon>Neoarthrinium</taxon>
    </lineage>
</organism>
<evidence type="ECO:0000256" key="4">
    <source>
        <dbReference type="ARBA" id="ARBA00023136"/>
    </source>
</evidence>
<dbReference type="InterPro" id="IPR049326">
    <property type="entry name" value="Rhodopsin_dom_fungi"/>
</dbReference>
<dbReference type="Pfam" id="PF20684">
    <property type="entry name" value="Fung_rhodopsin"/>
    <property type="match status" value="1"/>
</dbReference>
<proteinExistence type="inferred from homology"/>
<dbReference type="AlphaFoldDB" id="A0A9Q0AMB5"/>
<keyword evidence="2 6" id="KW-0812">Transmembrane</keyword>
<evidence type="ECO:0000259" key="7">
    <source>
        <dbReference type="Pfam" id="PF20684"/>
    </source>
</evidence>
<reference evidence="8" key="1">
    <citation type="submission" date="2021-03" db="EMBL/GenBank/DDBJ databases">
        <title>Revisited historic fungal species revealed as producer of novel bioactive compounds through whole genome sequencing and comparative genomics.</title>
        <authorList>
            <person name="Vignolle G.A."/>
            <person name="Hochenegger N."/>
            <person name="Mach R.L."/>
            <person name="Mach-Aigner A.R."/>
            <person name="Javad Rahimi M."/>
            <person name="Salim K.A."/>
            <person name="Chan C.M."/>
            <person name="Lim L.B.L."/>
            <person name="Cai F."/>
            <person name="Druzhinina I.S."/>
            <person name="U'Ren J.M."/>
            <person name="Derntl C."/>
        </authorList>
    </citation>
    <scope>NUCLEOTIDE SEQUENCE</scope>
    <source>
        <strain evidence="8">TUCIM 5799</strain>
    </source>
</reference>
<evidence type="ECO:0000256" key="5">
    <source>
        <dbReference type="ARBA" id="ARBA00038359"/>
    </source>
</evidence>
<dbReference type="EMBL" id="JAFIMR010000031">
    <property type="protein sequence ID" value="KAI1860569.1"/>
    <property type="molecule type" value="Genomic_DNA"/>
</dbReference>
<keyword evidence="9" id="KW-1185">Reference proteome</keyword>
<comment type="similarity">
    <text evidence="5">Belongs to the SAT4 family.</text>
</comment>
<feature type="transmembrane region" description="Helical" evidence="6">
    <location>
        <begin position="28"/>
        <end position="50"/>
    </location>
</feature>
<evidence type="ECO:0000256" key="3">
    <source>
        <dbReference type="ARBA" id="ARBA00022989"/>
    </source>
</evidence>
<feature type="domain" description="Rhodopsin" evidence="7">
    <location>
        <begin position="2"/>
        <end position="202"/>
    </location>
</feature>
<evidence type="ECO:0000256" key="2">
    <source>
        <dbReference type="ARBA" id="ARBA00022692"/>
    </source>
</evidence>
<feature type="transmembrane region" description="Helical" evidence="6">
    <location>
        <begin position="137"/>
        <end position="161"/>
    </location>
</feature>
<evidence type="ECO:0000256" key="1">
    <source>
        <dbReference type="ARBA" id="ARBA00004141"/>
    </source>
</evidence>